<keyword evidence="9 15" id="KW-0812">Transmembrane</keyword>
<comment type="similarity">
    <text evidence="6">Belongs to the nucleobase:cation symporter-2 (NCS2) (TC 2.A.40) family.</text>
</comment>
<keyword evidence="11 15" id="KW-1133">Transmembrane helix</keyword>
<dbReference type="Gene3D" id="2.60.120.200">
    <property type="match status" value="2"/>
</dbReference>
<name>A0A166EVL0_DAUCS</name>
<comment type="subcellular location">
    <subcellularLocation>
        <location evidence="3">Golgi apparatus membrane</location>
        <topology evidence="3">Single-pass type II membrane protein</topology>
    </subcellularLocation>
    <subcellularLocation>
        <location evidence="2">Membrane</location>
        <topology evidence="2">Multi-pass membrane protein</topology>
    </subcellularLocation>
</comment>
<dbReference type="Gramene" id="KZN07032">
    <property type="protein sequence ID" value="KZN07032"/>
    <property type="gene ID" value="DCAR_007869"/>
</dbReference>
<dbReference type="InterPro" id="IPR006043">
    <property type="entry name" value="NCS2"/>
</dbReference>
<dbReference type="CDD" id="cd00070">
    <property type="entry name" value="GLECT"/>
    <property type="match status" value="1"/>
</dbReference>
<evidence type="ECO:0000256" key="10">
    <source>
        <dbReference type="ARBA" id="ARBA00022968"/>
    </source>
</evidence>
<feature type="transmembrane region" description="Helical" evidence="15">
    <location>
        <begin position="1109"/>
        <end position="1128"/>
    </location>
</feature>
<dbReference type="Pfam" id="PF00337">
    <property type="entry name" value="Gal-bind_lectin"/>
    <property type="match status" value="1"/>
</dbReference>
<feature type="transmembrane region" description="Helical" evidence="15">
    <location>
        <begin position="20"/>
        <end position="39"/>
    </location>
</feature>
<dbReference type="SMART" id="SM00908">
    <property type="entry name" value="Gal-bind_lectin"/>
    <property type="match status" value="1"/>
</dbReference>
<evidence type="ECO:0000256" key="15">
    <source>
        <dbReference type="SAM" id="Phobius"/>
    </source>
</evidence>
<dbReference type="Pfam" id="PF01762">
    <property type="entry name" value="Galactosyl_T"/>
    <property type="match status" value="2"/>
</dbReference>
<evidence type="ECO:0000256" key="2">
    <source>
        <dbReference type="ARBA" id="ARBA00004141"/>
    </source>
</evidence>
<feature type="transmembrane region" description="Helical" evidence="15">
    <location>
        <begin position="850"/>
        <end position="871"/>
    </location>
</feature>
<organism evidence="17">
    <name type="scientific">Daucus carota subsp. sativus</name>
    <name type="common">Carrot</name>
    <dbReference type="NCBI Taxonomy" id="79200"/>
    <lineage>
        <taxon>Eukaryota</taxon>
        <taxon>Viridiplantae</taxon>
        <taxon>Streptophyta</taxon>
        <taxon>Embryophyta</taxon>
        <taxon>Tracheophyta</taxon>
        <taxon>Spermatophyta</taxon>
        <taxon>Magnoliopsida</taxon>
        <taxon>eudicotyledons</taxon>
        <taxon>Gunneridae</taxon>
        <taxon>Pentapetalae</taxon>
        <taxon>asterids</taxon>
        <taxon>campanulids</taxon>
        <taxon>Apiales</taxon>
        <taxon>Apiaceae</taxon>
        <taxon>Apioideae</taxon>
        <taxon>Scandiceae</taxon>
        <taxon>Daucinae</taxon>
        <taxon>Daucus</taxon>
        <taxon>Daucus sect. Daucus</taxon>
    </lineage>
</organism>
<evidence type="ECO:0000256" key="8">
    <source>
        <dbReference type="ARBA" id="ARBA00022679"/>
    </source>
</evidence>
<proteinExistence type="inferred from homology"/>
<evidence type="ECO:0000256" key="5">
    <source>
        <dbReference type="ARBA" id="ARBA00008661"/>
    </source>
</evidence>
<dbReference type="EMBL" id="LNRQ01000002">
    <property type="protein sequence ID" value="KZN07032.1"/>
    <property type="molecule type" value="Genomic_DNA"/>
</dbReference>
<feature type="transmembrane region" description="Helical" evidence="15">
    <location>
        <begin position="1177"/>
        <end position="1197"/>
    </location>
</feature>
<dbReference type="AlphaFoldDB" id="A0A166EVL0"/>
<feature type="transmembrane region" description="Helical" evidence="15">
    <location>
        <begin position="908"/>
        <end position="926"/>
    </location>
</feature>
<feature type="transmembrane region" description="Helical" evidence="15">
    <location>
        <begin position="813"/>
        <end position="830"/>
    </location>
</feature>
<accession>A0A166EVL0</accession>
<keyword evidence="10" id="KW-0735">Signal-anchor</keyword>
<dbReference type="PANTHER" id="PTHR11119">
    <property type="entry name" value="XANTHINE-URACIL / VITAMIN C PERMEASE FAMILY MEMBER"/>
    <property type="match status" value="1"/>
</dbReference>
<dbReference type="PROSITE" id="PS51304">
    <property type="entry name" value="GALECTIN"/>
    <property type="match status" value="1"/>
</dbReference>
<dbReference type="GO" id="GO:0008378">
    <property type="term" value="F:galactosyltransferase activity"/>
    <property type="evidence" value="ECO:0007669"/>
    <property type="project" value="UniProtKB-ARBA"/>
</dbReference>
<dbReference type="GO" id="GO:0030246">
    <property type="term" value="F:carbohydrate binding"/>
    <property type="evidence" value="ECO:0007669"/>
    <property type="project" value="InterPro"/>
</dbReference>
<evidence type="ECO:0000256" key="14">
    <source>
        <dbReference type="ARBA" id="ARBA00023211"/>
    </source>
</evidence>
<evidence type="ECO:0000256" key="13">
    <source>
        <dbReference type="ARBA" id="ARBA00023136"/>
    </source>
</evidence>
<gene>
    <name evidence="17" type="ORF">DCAR_007869</name>
</gene>
<dbReference type="GO" id="GO:0022857">
    <property type="term" value="F:transmembrane transporter activity"/>
    <property type="evidence" value="ECO:0007669"/>
    <property type="project" value="InterPro"/>
</dbReference>
<evidence type="ECO:0000313" key="17">
    <source>
        <dbReference type="EMBL" id="KZN07032.1"/>
    </source>
</evidence>
<evidence type="ECO:0000256" key="1">
    <source>
        <dbReference type="ARBA" id="ARBA00001936"/>
    </source>
</evidence>
<evidence type="ECO:0000256" key="4">
    <source>
        <dbReference type="ARBA" id="ARBA00004922"/>
    </source>
</evidence>
<dbReference type="NCBIfam" id="NF037981">
    <property type="entry name" value="NCS2_1"/>
    <property type="match status" value="1"/>
</dbReference>
<feature type="transmembrane region" description="Helical" evidence="15">
    <location>
        <begin position="1140"/>
        <end position="1157"/>
    </location>
</feature>
<evidence type="ECO:0000256" key="12">
    <source>
        <dbReference type="ARBA" id="ARBA00023034"/>
    </source>
</evidence>
<dbReference type="InterPro" id="IPR001079">
    <property type="entry name" value="Galectin_CRD"/>
</dbReference>
<evidence type="ECO:0000256" key="3">
    <source>
        <dbReference type="ARBA" id="ARBA00004323"/>
    </source>
</evidence>
<comment type="pathway">
    <text evidence="4">Protein modification; protein glycosylation.</text>
</comment>
<feature type="domain" description="Galectin" evidence="16">
    <location>
        <begin position="193"/>
        <end position="403"/>
    </location>
</feature>
<dbReference type="GO" id="GO:1901137">
    <property type="term" value="P:carbohydrate derivative biosynthetic process"/>
    <property type="evidence" value="ECO:0007669"/>
    <property type="project" value="UniProtKB-ARBA"/>
</dbReference>
<protein>
    <recommendedName>
        <fullName evidence="16">Galectin domain-containing protein</fullName>
    </recommendedName>
</protein>
<keyword evidence="12" id="KW-0333">Golgi apparatus</keyword>
<dbReference type="InterPro" id="IPR002659">
    <property type="entry name" value="Glyco_trans_31"/>
</dbReference>
<evidence type="ECO:0000256" key="9">
    <source>
        <dbReference type="ARBA" id="ARBA00022692"/>
    </source>
</evidence>
<dbReference type="FunFam" id="2.60.120.200:FF:000147">
    <property type="entry name" value="Hydroxyproline O-galactosyltransferase GALT2"/>
    <property type="match status" value="1"/>
</dbReference>
<evidence type="ECO:0000256" key="6">
    <source>
        <dbReference type="ARBA" id="ARBA00008821"/>
    </source>
</evidence>
<dbReference type="SUPFAM" id="SSF49899">
    <property type="entry name" value="Concanavalin A-like lectins/glucanases"/>
    <property type="match status" value="1"/>
</dbReference>
<comment type="cofactor">
    <cofactor evidence="1">
        <name>Mn(2+)</name>
        <dbReference type="ChEBI" id="CHEBI:29035"/>
    </cofactor>
</comment>
<reference evidence="17" key="1">
    <citation type="journal article" date="2016" name="Nat. Genet.">
        <title>A high-quality carrot genome assembly provides new insights into carotenoid accumulation and asterid genome evolution.</title>
        <authorList>
            <person name="Iorizzo M."/>
            <person name="Ellison S."/>
            <person name="Senalik D."/>
            <person name="Zeng P."/>
            <person name="Satapoomin P."/>
            <person name="Huang J."/>
            <person name="Bowman M."/>
            <person name="Iovene M."/>
            <person name="Sanseverino W."/>
            <person name="Cavagnaro P."/>
            <person name="Yildiz M."/>
            <person name="Macko-Podgorni A."/>
            <person name="Moranska E."/>
            <person name="Grzebelus E."/>
            <person name="Grzebelus D."/>
            <person name="Ashrafi H."/>
            <person name="Zheng Z."/>
            <person name="Cheng S."/>
            <person name="Spooner D."/>
            <person name="Van Deynze A."/>
            <person name="Simon P."/>
        </authorList>
    </citation>
    <scope>NUCLEOTIDE SEQUENCE [LARGE SCALE GENOMIC DNA]</scope>
    <source>
        <tissue evidence="17">Leaf</tissue>
    </source>
</reference>
<evidence type="ECO:0000259" key="16">
    <source>
        <dbReference type="PROSITE" id="PS51304"/>
    </source>
</evidence>
<feature type="transmembrane region" description="Helical" evidence="15">
    <location>
        <begin position="877"/>
        <end position="896"/>
    </location>
</feature>
<dbReference type="Pfam" id="PF00860">
    <property type="entry name" value="Xan_ur_permease"/>
    <property type="match status" value="1"/>
</dbReference>
<comment type="similarity">
    <text evidence="5">Belongs to the glycosyltransferase 31 family.</text>
</comment>
<evidence type="ECO:0000256" key="7">
    <source>
        <dbReference type="ARBA" id="ARBA00022676"/>
    </source>
</evidence>
<keyword evidence="13 15" id="KW-0472">Membrane</keyword>
<sequence length="1244" mass="138759">MKRLKSEQLGVRRLRLSHLLLGMASLYLLYICYKFPGFFKSVGMLSGDDSYNRLGSSDFVNVNNGDILTKPLLRSVSKDTIHRRLDNENDFVPLIVPGKVVEDNSNGVPPMKPFKSHYGRITGDTLRQMNRTNDLSVLENMADEAWTLGLKAWEEVDNYNGKEFGESSILEGRKETCPSWVSTSEEELANGDQVMFLPCGLAAGSSITVVGTPKYAHNEYIPRQANVRTADSFILVSQFMVELQGLKSVVGEDPPKILHLNPRLRGDWSHLPVIEHNTCYRMQWGTGQRCDGLPSKSDDDMLVDGYLRCEKWMRNDNRDKESRTTSWFQRFIGRAKKPEVTWPFPFVEGKMFVLTLRAGLDGFHVITGGRHVTSFPYRTGLTLEEATGLAIKGDVDIHSVFATSLPTSHPSFSPQRVLDMSEKWKSQPLLNGPTQLFIGVLSATNHFAERMAVRKTWMQASAIKSSIVVVRFFVALNPRKEVNAVLKQEAAYFGDIVILPFMDRYELVVLKTIAICEFGVQNATAAYIMKCDDDTFIRVDTVMKELDKVSGKRPLYMGNLNLLHRPLRSGKWAVSYELKNFVFSFLATVYLKNDILMKQEYPQEVYPPYANGPGYIISKEIAKYIISKHVDGDLKLKNLVFSFLAVVYLKNDVLMKHEYPQEVYPPYANGPGYIISKEIAQDIISKHVDGDLKLFKMEDVSMGISLPISEANDMSVGQTGQGSSSLLQLLNVDAILEITKLVTVSGHSNRAESILLAFQNYILVLGSSVMIPTLLVPLMGGTDGEKARVIQTLLFVAGVNTLLQALFGTRLPVVVGGSYAYVIPVLNIIFDSSLQQITDNHDRFIETMRAIQGALIIASSVQIILGYSQVWGLFSRFFSPLGMAPVVALLGLGLFQRGFPELGKCVEIGIPMLLLVIGVSQYLKYWRTVGEMPIFERFPILICITVIWIYSIILTASGAYRDRPIKNQFSCRTDKANLISTAPWFKFPYPFQWGPPTFSPGSSFAMMSAVLVSMVESTAAYNAASRLAIATPPPAYVLSRGIGWQGIGVLLDGLYGTGIGSSVSVENIGLLGLTRVGSRRVVQISAGFMILFSILGKFGAVFASIPFPIYAALYCVLFGLVGAVGLSFLQFTNMNSMRNLFIIGLSLFLGISIPQFFYENSTLHHGLVRTDAGWFNAFLNTIFSSPPTVGLMVAVFLDNTVDVEKSKKDRGMPWWVKFRTFRGDNRNEEFYTLPFNLNRFFPPT</sequence>
<dbReference type="InterPro" id="IPR013320">
    <property type="entry name" value="ConA-like_dom_sf"/>
</dbReference>
<feature type="transmembrane region" description="Helical" evidence="15">
    <location>
        <begin position="1081"/>
        <end position="1103"/>
    </location>
</feature>
<dbReference type="Gene3D" id="3.90.550.50">
    <property type="match status" value="1"/>
</dbReference>
<feature type="transmembrane region" description="Helical" evidence="15">
    <location>
        <begin position="789"/>
        <end position="807"/>
    </location>
</feature>
<dbReference type="GO" id="GO:0000139">
    <property type="term" value="C:Golgi membrane"/>
    <property type="evidence" value="ECO:0007669"/>
    <property type="project" value="UniProtKB-SubCell"/>
</dbReference>
<keyword evidence="8" id="KW-0808">Transferase</keyword>
<dbReference type="UniPathway" id="UPA00378"/>
<dbReference type="FunFam" id="2.60.120.200:FF:000071">
    <property type="entry name" value="Hydroxyproline O-galactosyltransferase GALT2"/>
    <property type="match status" value="1"/>
</dbReference>
<feature type="transmembrane region" description="Helical" evidence="15">
    <location>
        <begin position="938"/>
        <end position="960"/>
    </location>
</feature>
<comment type="caution">
    <text evidence="17">The sequence shown here is derived from an EMBL/GenBank/DDBJ whole genome shotgun (WGS) entry which is preliminary data.</text>
</comment>
<dbReference type="STRING" id="79200.A0A166EVL0"/>
<keyword evidence="14" id="KW-0464">Manganese</keyword>
<feature type="transmembrane region" description="Helical" evidence="15">
    <location>
        <begin position="758"/>
        <end position="777"/>
    </location>
</feature>
<evidence type="ECO:0000256" key="11">
    <source>
        <dbReference type="ARBA" id="ARBA00022989"/>
    </source>
</evidence>
<keyword evidence="7" id="KW-0328">Glycosyltransferase</keyword>